<dbReference type="InterPro" id="IPR052739">
    <property type="entry name" value="FAAH2"/>
</dbReference>
<dbReference type="RefSeq" id="WP_015441380.1">
    <property type="nucleotide sequence ID" value="NC_020520.1"/>
</dbReference>
<accession>A0A6C7E6W2</accession>
<dbReference type="PANTHER" id="PTHR43372">
    <property type="entry name" value="FATTY-ACID AMIDE HYDROLASE"/>
    <property type="match status" value="1"/>
</dbReference>
<dbReference type="GO" id="GO:0012505">
    <property type="term" value="C:endomembrane system"/>
    <property type="evidence" value="ECO:0007669"/>
    <property type="project" value="TreeGrafter"/>
</dbReference>
<sequence length="491" mass="51944">MSSPDLATATTVQLIRALERREVSSVELLEGMLANIERMNPAVNAVVATDLERARAEATAADNSRAAGEKCGPLHGLPMTIKDCYETLDLVTAAGDPQHADHLADRDADVVRLLRRAGAIVWAKTNVPYMAGDHQTYNDVYGVTNNPWDLTRTAGGSSGGAAAAVACGFTTAEVGSDIGNSIRQPASLNGVFGIKTTHGLVSGRGHIPGPSGSLTSSDLGVFGPLGRSCGDLRLLLEVLTNSVTAFGGIPGAELPRFEQQPDIADLRIGVWSDDEMAPVDNSVKDLIEAAASRLATEGARVDPELRPSIASADLHRTYMRLLNSTLSPGIPGAMWESLVAKAGDSDAVVDDDGVMFARDTTLSHRGWLSANEQRAHAQRAWADVFDKVDVVMAPVLPVAAFPHDIERPYGKRTFSVNGADAPYRGILFWAGLATMPHLPSVAIPIGHTDDGLPVGVQLIGPKWSDHKIISIGEEISSVLGQRFAPPPLVDA</sequence>
<dbReference type="PANTHER" id="PTHR43372:SF4">
    <property type="entry name" value="FATTY-ACID AMIDE HYDROLASE 2"/>
    <property type="match status" value="1"/>
</dbReference>
<dbReference type="SUPFAM" id="SSF75304">
    <property type="entry name" value="Amidase signature (AS) enzymes"/>
    <property type="match status" value="1"/>
</dbReference>
<reference evidence="2 3" key="1">
    <citation type="journal article" date="2013" name="Int. J. Syst. Evol. Microbiol.">
        <title>Ilumatobacter nonamiense sp. nov. and Ilumatobacter coccineum sp. nov., isolated from seashore sand.</title>
        <authorList>
            <person name="Matsumoto A."/>
            <person name="Kasai H."/>
            <person name="Matsuo Y."/>
            <person name="Shizuri Y."/>
            <person name="Ichikawa N."/>
            <person name="Fujita N."/>
            <person name="Omura S."/>
            <person name="Takahashi Y."/>
        </authorList>
    </citation>
    <scope>NUCLEOTIDE SEQUENCE [LARGE SCALE GENOMIC DNA]</scope>
    <source>
        <strain evidence="3">NBRC 103263 / KCTC 29153 / YM16-304</strain>
    </source>
</reference>
<dbReference type="AlphaFoldDB" id="A0A6C7E6W2"/>
<dbReference type="Proteomes" id="UP000011863">
    <property type="component" value="Chromosome"/>
</dbReference>
<dbReference type="GO" id="GO:0016787">
    <property type="term" value="F:hydrolase activity"/>
    <property type="evidence" value="ECO:0007669"/>
    <property type="project" value="UniProtKB-KW"/>
</dbReference>
<organism evidence="2 3">
    <name type="scientific">Ilumatobacter coccineus (strain NBRC 103263 / KCTC 29153 / YM16-304)</name>
    <dbReference type="NCBI Taxonomy" id="1313172"/>
    <lineage>
        <taxon>Bacteria</taxon>
        <taxon>Bacillati</taxon>
        <taxon>Actinomycetota</taxon>
        <taxon>Acidimicrobiia</taxon>
        <taxon>Acidimicrobiales</taxon>
        <taxon>Ilumatobacteraceae</taxon>
        <taxon>Ilumatobacter</taxon>
    </lineage>
</organism>
<feature type="domain" description="Amidase" evidence="1">
    <location>
        <begin position="27"/>
        <end position="468"/>
    </location>
</feature>
<protein>
    <submittedName>
        <fullName evidence="2">Putative amidase</fullName>
        <ecNumber evidence="2">3.5.-.-</ecNumber>
    </submittedName>
</protein>
<dbReference type="InterPro" id="IPR023631">
    <property type="entry name" value="Amidase_dom"/>
</dbReference>
<proteinExistence type="predicted"/>
<name>A0A6C7E6W2_ILUCY</name>
<dbReference type="KEGG" id="aym:YM304_18190"/>
<dbReference type="InterPro" id="IPR036928">
    <property type="entry name" value="AS_sf"/>
</dbReference>
<evidence type="ECO:0000313" key="3">
    <source>
        <dbReference type="Proteomes" id="UP000011863"/>
    </source>
</evidence>
<dbReference type="OrthoDB" id="9811471at2"/>
<dbReference type="EMBL" id="AP012057">
    <property type="protein sequence ID" value="BAN02133.1"/>
    <property type="molecule type" value="Genomic_DNA"/>
</dbReference>
<keyword evidence="2" id="KW-0378">Hydrolase</keyword>
<dbReference type="Gene3D" id="3.90.1300.10">
    <property type="entry name" value="Amidase signature (AS) domain"/>
    <property type="match status" value="1"/>
</dbReference>
<keyword evidence="3" id="KW-1185">Reference proteome</keyword>
<evidence type="ECO:0000313" key="2">
    <source>
        <dbReference type="EMBL" id="BAN02133.1"/>
    </source>
</evidence>
<gene>
    <name evidence="2" type="ORF">YM304_18190</name>
</gene>
<dbReference type="PIRSF" id="PIRSF001221">
    <property type="entry name" value="Amidase_fungi"/>
    <property type="match status" value="1"/>
</dbReference>
<dbReference type="EC" id="3.5.-.-" evidence="2"/>
<dbReference type="Pfam" id="PF01425">
    <property type="entry name" value="Amidase"/>
    <property type="match status" value="1"/>
</dbReference>
<evidence type="ECO:0000259" key="1">
    <source>
        <dbReference type="Pfam" id="PF01425"/>
    </source>
</evidence>